<gene>
    <name evidence="1" type="ORF">B0T21DRAFT_391013</name>
</gene>
<sequence length="306" mass="32478">MAPWSAERRRQAQTNWQQTRIRCMPSISCCTCSLCTLPRTEQLSKTSPAASGCSAPLIGTGSIWNPGISHQMASQQAVVRSLPARTAVGFQPISLSSGPHRCPTGTYASPSQNHPWMEPSTPPLLTEMPSTGSRSHPCQTVSGTARGVKVIETWPALLATPLRPAQCDPLAAQHLGPPVILIIQLHQTPPNPDVVSPPALSIYRGVVQRRSQTSTLQVPCNRTRAACSVPPPPGAVWTLSDAGVSPPKRTYAACSTLSLLACLCQTEETGSARRADRGQGDGSDKISLVSVNSVQNHSTQAWSPTG</sequence>
<dbReference type="Proteomes" id="UP001172159">
    <property type="component" value="Unassembled WGS sequence"/>
</dbReference>
<dbReference type="EMBL" id="JAUKTV010000003">
    <property type="protein sequence ID" value="KAK0742257.1"/>
    <property type="molecule type" value="Genomic_DNA"/>
</dbReference>
<name>A0AA40EMX1_9PEZI</name>
<keyword evidence="2" id="KW-1185">Reference proteome</keyword>
<accession>A0AA40EMX1</accession>
<proteinExistence type="predicted"/>
<dbReference type="AlphaFoldDB" id="A0AA40EMX1"/>
<protein>
    <submittedName>
        <fullName evidence="1">Uncharacterized protein</fullName>
    </submittedName>
</protein>
<organism evidence="1 2">
    <name type="scientific">Apiosordaria backusii</name>
    <dbReference type="NCBI Taxonomy" id="314023"/>
    <lineage>
        <taxon>Eukaryota</taxon>
        <taxon>Fungi</taxon>
        <taxon>Dikarya</taxon>
        <taxon>Ascomycota</taxon>
        <taxon>Pezizomycotina</taxon>
        <taxon>Sordariomycetes</taxon>
        <taxon>Sordariomycetidae</taxon>
        <taxon>Sordariales</taxon>
        <taxon>Lasiosphaeriaceae</taxon>
        <taxon>Apiosordaria</taxon>
    </lineage>
</organism>
<evidence type="ECO:0000313" key="2">
    <source>
        <dbReference type="Proteomes" id="UP001172159"/>
    </source>
</evidence>
<evidence type="ECO:0000313" key="1">
    <source>
        <dbReference type="EMBL" id="KAK0742257.1"/>
    </source>
</evidence>
<comment type="caution">
    <text evidence="1">The sequence shown here is derived from an EMBL/GenBank/DDBJ whole genome shotgun (WGS) entry which is preliminary data.</text>
</comment>
<reference evidence="1" key="1">
    <citation type="submission" date="2023-06" db="EMBL/GenBank/DDBJ databases">
        <title>Genome-scale phylogeny and comparative genomics of the fungal order Sordariales.</title>
        <authorList>
            <consortium name="Lawrence Berkeley National Laboratory"/>
            <person name="Hensen N."/>
            <person name="Bonometti L."/>
            <person name="Westerberg I."/>
            <person name="Brannstrom I.O."/>
            <person name="Guillou S."/>
            <person name="Cros-Aarteil S."/>
            <person name="Calhoun S."/>
            <person name="Haridas S."/>
            <person name="Kuo A."/>
            <person name="Mondo S."/>
            <person name="Pangilinan J."/>
            <person name="Riley R."/>
            <person name="Labutti K."/>
            <person name="Andreopoulos B."/>
            <person name="Lipzen A."/>
            <person name="Chen C."/>
            <person name="Yanf M."/>
            <person name="Daum C."/>
            <person name="Ng V."/>
            <person name="Clum A."/>
            <person name="Steindorff A."/>
            <person name="Ohm R."/>
            <person name="Martin F."/>
            <person name="Silar P."/>
            <person name="Natvig D."/>
            <person name="Lalanne C."/>
            <person name="Gautier V."/>
            <person name="Ament-Velasquez S.L."/>
            <person name="Kruys A."/>
            <person name="Hutchinson M.I."/>
            <person name="Powell A.J."/>
            <person name="Barry K."/>
            <person name="Miller A.N."/>
            <person name="Grigoriev I.V."/>
            <person name="Debuchy R."/>
            <person name="Gladieux P."/>
            <person name="Thoren M.H."/>
            <person name="Johannesson H."/>
        </authorList>
    </citation>
    <scope>NUCLEOTIDE SEQUENCE</scope>
    <source>
        <strain evidence="1">CBS 540.89</strain>
    </source>
</reference>